<protein>
    <recommendedName>
        <fullName evidence="2">PEHE domain-containing protein</fullName>
    </recommendedName>
</protein>
<sequence>MAVSTRAETITTDKFTQFTNSTNNDSEPVAGPSSVSQAPASSGIQTRQKRILPSRSRRGGPGVGSCDADLMILDTLKRKQENEPLVPAETRLLLTTNSALIPSDSSNDLFQLQLNTSAYQRYFDKPEVIKAYRDQQKIETPEFSMLAEHATVGGRFRPRSSEDEDADTSDVAYEKRHRKYETFEKRQRLREKEKLQHEHYKLKERIDQLRSMDIHAFLGLPASSFSRGFASNGPPQDEPVPFDPTGAHAHNLATLHEGEQRKVAMLDAAASLEERYRTLLNLGTDRRKTESRAPSINTSMDPDVHSVVEESVILASNGGVEEYGAVPPVKTEKIKLKIKWPLRRPAVTSASSKPSTPSKRAAVPSIAITSAPPSQPLKQSESTPLALDPSTPVYAAYSPSPSHGLSIDASSQSPFVNASTSSGAYLARRQPRKRAPDGTFLKKDADLTSWSKEQSVRPRKRFRISFNTDDSPVDADDSFNAVESPSSPTTHRRREQSALILSAMRTASAPNARHTQRHVTAFGVKLPPNLETVREFKIPDWALPESMRSFSDEGQDEESTTYSRSDIAVEDILSIAEAEAEVS</sequence>
<proteinExistence type="predicted"/>
<dbReference type="RefSeq" id="XP_009541089.1">
    <property type="nucleotide sequence ID" value="XM_009542794.1"/>
</dbReference>
<dbReference type="EMBL" id="KI925454">
    <property type="protein sequence ID" value="ETW87153.1"/>
    <property type="molecule type" value="Genomic_DNA"/>
</dbReference>
<dbReference type="STRING" id="747525.W4KMS9"/>
<organism evidence="3 4">
    <name type="scientific">Heterobasidion irregulare (strain TC 32-1)</name>
    <dbReference type="NCBI Taxonomy" id="747525"/>
    <lineage>
        <taxon>Eukaryota</taxon>
        <taxon>Fungi</taxon>
        <taxon>Dikarya</taxon>
        <taxon>Basidiomycota</taxon>
        <taxon>Agaricomycotina</taxon>
        <taxon>Agaricomycetes</taxon>
        <taxon>Russulales</taxon>
        <taxon>Bondarzewiaceae</taxon>
        <taxon>Heterobasidion</taxon>
        <taxon>Heterobasidion annosum species complex</taxon>
    </lineage>
</organism>
<dbReference type="Proteomes" id="UP000030671">
    <property type="component" value="Unassembled WGS sequence"/>
</dbReference>
<dbReference type="GO" id="GO:0000123">
    <property type="term" value="C:histone acetyltransferase complex"/>
    <property type="evidence" value="ECO:0007669"/>
    <property type="project" value="UniProtKB-ARBA"/>
</dbReference>
<evidence type="ECO:0000313" key="4">
    <source>
        <dbReference type="Proteomes" id="UP000030671"/>
    </source>
</evidence>
<accession>W4KMS9</accession>
<feature type="region of interest" description="Disordered" evidence="1">
    <location>
        <begin position="544"/>
        <end position="565"/>
    </location>
</feature>
<evidence type="ECO:0000313" key="3">
    <source>
        <dbReference type="EMBL" id="ETW87153.1"/>
    </source>
</evidence>
<feature type="domain" description="PEHE" evidence="2">
    <location>
        <begin position="138"/>
        <end position="278"/>
    </location>
</feature>
<feature type="region of interest" description="Disordered" evidence="1">
    <location>
        <begin position="467"/>
        <end position="494"/>
    </location>
</feature>
<dbReference type="OrthoDB" id="2555515at2759"/>
<dbReference type="HOGENOM" id="CLU_016698_1_0_1"/>
<reference evidence="3 4" key="1">
    <citation type="journal article" date="2012" name="New Phytol.">
        <title>Insight into trade-off between wood decay and parasitism from the genome of a fungal forest pathogen.</title>
        <authorList>
            <person name="Olson A."/>
            <person name="Aerts A."/>
            <person name="Asiegbu F."/>
            <person name="Belbahri L."/>
            <person name="Bouzid O."/>
            <person name="Broberg A."/>
            <person name="Canback B."/>
            <person name="Coutinho P.M."/>
            <person name="Cullen D."/>
            <person name="Dalman K."/>
            <person name="Deflorio G."/>
            <person name="van Diepen L.T."/>
            <person name="Dunand C."/>
            <person name="Duplessis S."/>
            <person name="Durling M."/>
            <person name="Gonthier P."/>
            <person name="Grimwood J."/>
            <person name="Fossdal C.G."/>
            <person name="Hansson D."/>
            <person name="Henrissat B."/>
            <person name="Hietala A."/>
            <person name="Himmelstrand K."/>
            <person name="Hoffmeister D."/>
            <person name="Hogberg N."/>
            <person name="James T.Y."/>
            <person name="Karlsson M."/>
            <person name="Kohler A."/>
            <person name="Kues U."/>
            <person name="Lee Y.H."/>
            <person name="Lin Y.C."/>
            <person name="Lind M."/>
            <person name="Lindquist E."/>
            <person name="Lombard V."/>
            <person name="Lucas S."/>
            <person name="Lunden K."/>
            <person name="Morin E."/>
            <person name="Murat C."/>
            <person name="Park J."/>
            <person name="Raffaello T."/>
            <person name="Rouze P."/>
            <person name="Salamov A."/>
            <person name="Schmutz J."/>
            <person name="Solheim H."/>
            <person name="Stahlberg J."/>
            <person name="Velez H."/>
            <person name="de Vries R.P."/>
            <person name="Wiebenga A."/>
            <person name="Woodward S."/>
            <person name="Yakovlev I."/>
            <person name="Garbelotto M."/>
            <person name="Martin F."/>
            <person name="Grigoriev I.V."/>
            <person name="Stenlid J."/>
        </authorList>
    </citation>
    <scope>NUCLEOTIDE SEQUENCE [LARGE SCALE GENOMIC DNA]</scope>
    <source>
        <strain evidence="3 4">TC 32-1</strain>
    </source>
</reference>
<feature type="compositionally biased region" description="Basic residues" evidence="1">
    <location>
        <begin position="47"/>
        <end position="58"/>
    </location>
</feature>
<feature type="region of interest" description="Disordered" evidence="1">
    <location>
        <begin position="1"/>
        <end position="64"/>
    </location>
</feature>
<name>W4KMS9_HETIT</name>
<dbReference type="GeneID" id="20668077"/>
<dbReference type="eggNOG" id="ENOG502SD7H">
    <property type="taxonomic scope" value="Eukaryota"/>
</dbReference>
<keyword evidence="4" id="KW-1185">Reference proteome</keyword>
<feature type="compositionally biased region" description="Polar residues" evidence="1">
    <location>
        <begin position="1"/>
        <end position="26"/>
    </location>
</feature>
<dbReference type="SMART" id="SM01300">
    <property type="entry name" value="PEHE"/>
    <property type="match status" value="1"/>
</dbReference>
<gene>
    <name evidence="3" type="ORF">HETIRDRAFT_166685</name>
</gene>
<dbReference type="AlphaFoldDB" id="W4KMS9"/>
<evidence type="ECO:0000259" key="2">
    <source>
        <dbReference type="SMART" id="SM01300"/>
    </source>
</evidence>
<feature type="compositionally biased region" description="Polar residues" evidence="1">
    <location>
        <begin position="33"/>
        <end position="46"/>
    </location>
</feature>
<dbReference type="InterPro" id="IPR029332">
    <property type="entry name" value="PEHE_dom"/>
</dbReference>
<dbReference type="InParanoid" id="W4KMS9"/>
<evidence type="ECO:0000256" key="1">
    <source>
        <dbReference type="SAM" id="MobiDB-lite"/>
    </source>
</evidence>
<dbReference type="KEGG" id="hir:HETIRDRAFT_166685"/>